<organism evidence="2 3">
    <name type="scientific">Hamiltonella defensa subsp. Acyrthosiphon pisum (strain 5AT)</name>
    <dbReference type="NCBI Taxonomy" id="572265"/>
    <lineage>
        <taxon>Bacteria</taxon>
        <taxon>Pseudomonadati</taxon>
        <taxon>Pseudomonadota</taxon>
        <taxon>Gammaproteobacteria</taxon>
        <taxon>Enterobacterales</taxon>
        <taxon>Enterobacteriaceae</taxon>
        <taxon>aphid secondary symbionts</taxon>
        <taxon>Candidatus Williamhamiltonella</taxon>
    </lineage>
</organism>
<feature type="domain" description="HTH cro/C1-type" evidence="1">
    <location>
        <begin position="12"/>
        <end position="66"/>
    </location>
</feature>
<dbReference type="SMART" id="SM00530">
    <property type="entry name" value="HTH_XRE"/>
    <property type="match status" value="1"/>
</dbReference>
<dbReference type="Proteomes" id="UP000002334">
    <property type="component" value="Chromosome"/>
</dbReference>
<dbReference type="Gene3D" id="1.10.260.40">
    <property type="entry name" value="lambda repressor-like DNA-binding domains"/>
    <property type="match status" value="1"/>
</dbReference>
<protein>
    <submittedName>
        <fullName evidence="2">Phage repressor protein</fullName>
    </submittedName>
</protein>
<reference evidence="2 3" key="1">
    <citation type="journal article" date="2009" name="Proc. Natl. Acad. Sci. U.S.A.">
        <title>Hamiltonella defensa, genome evolution of protective bacterial endosymbiont from pathogenic ancestors.</title>
        <authorList>
            <person name="Degnan P.H."/>
            <person name="Yu Y."/>
            <person name="Sisneros N."/>
            <person name="Wing R.A."/>
            <person name="Moran N.A."/>
        </authorList>
    </citation>
    <scope>NUCLEOTIDE SEQUENCE [LARGE SCALE GENOMIC DNA]</scope>
    <source>
        <strain evidence="3">5AT</strain>
    </source>
</reference>
<evidence type="ECO:0000259" key="1">
    <source>
        <dbReference type="PROSITE" id="PS50943"/>
    </source>
</evidence>
<dbReference type="PROSITE" id="PS50943">
    <property type="entry name" value="HTH_CROC1"/>
    <property type="match status" value="1"/>
</dbReference>
<dbReference type="GO" id="GO:0003677">
    <property type="term" value="F:DNA binding"/>
    <property type="evidence" value="ECO:0007669"/>
    <property type="project" value="InterPro"/>
</dbReference>
<dbReference type="Pfam" id="PF01381">
    <property type="entry name" value="HTH_3"/>
    <property type="match status" value="1"/>
</dbReference>
<dbReference type="eggNOG" id="COG2944">
    <property type="taxonomic scope" value="Bacteria"/>
</dbReference>
<dbReference type="GeneID" id="66261934"/>
<sequence length="206" mass="23079">MNTFSIDHGKKLKAVRLNEGMTQIEFAHVLGIGLGTIKNYESGIRGVGLVILDKVTNHPKFSKYTLWLMTNSTAVEYGQIALDLPEIKADKVKKDGKLSRQTEEVVDQISSQKPNMQLIISCIENLDNDELNQLAKVLSRRGSMLLLELLDPGNQSLLNLPEKKKRAALRLESMGEEQFREILFKIEGNTALPQEEINVFTKKTAG</sequence>
<evidence type="ECO:0000313" key="3">
    <source>
        <dbReference type="Proteomes" id="UP000002334"/>
    </source>
</evidence>
<accession>C4K429</accession>
<dbReference type="EMBL" id="CP001277">
    <property type="protein sequence ID" value="ACQ67322.1"/>
    <property type="molecule type" value="Genomic_DNA"/>
</dbReference>
<dbReference type="RefSeq" id="WP_015873146.1">
    <property type="nucleotide sequence ID" value="NC_012751.1"/>
</dbReference>
<dbReference type="KEGG" id="hde:HDEF_0580"/>
<dbReference type="CDD" id="cd00093">
    <property type="entry name" value="HTH_XRE"/>
    <property type="match status" value="1"/>
</dbReference>
<dbReference type="InterPro" id="IPR010982">
    <property type="entry name" value="Lambda_DNA-bd_dom_sf"/>
</dbReference>
<proteinExistence type="predicted"/>
<name>C4K429_HAMD5</name>
<evidence type="ECO:0000313" key="2">
    <source>
        <dbReference type="EMBL" id="ACQ67322.1"/>
    </source>
</evidence>
<gene>
    <name evidence="2" type="primary">C_1</name>
    <name evidence="2" type="ordered locus">HDEF_0580</name>
</gene>
<dbReference type="SUPFAM" id="SSF47413">
    <property type="entry name" value="lambda repressor-like DNA-binding domains"/>
    <property type="match status" value="1"/>
</dbReference>
<dbReference type="HOGENOM" id="CLU_1330402_0_0_6"/>
<dbReference type="InterPro" id="IPR001387">
    <property type="entry name" value="Cro/C1-type_HTH"/>
</dbReference>
<dbReference type="AlphaFoldDB" id="C4K429"/>
<keyword evidence="3" id="KW-1185">Reference proteome</keyword>